<dbReference type="InterPro" id="IPR004477">
    <property type="entry name" value="ComEC_N"/>
</dbReference>
<feature type="transmembrane region" description="Helical" evidence="6">
    <location>
        <begin position="475"/>
        <end position="493"/>
    </location>
</feature>
<keyword evidence="2" id="KW-1003">Cell membrane</keyword>
<feature type="domain" description="ComEC/Rec2-related protein" evidence="7">
    <location>
        <begin position="206"/>
        <end position="495"/>
    </location>
</feature>
<dbReference type="InterPro" id="IPR052159">
    <property type="entry name" value="Competence_DNA_uptake"/>
</dbReference>
<evidence type="ECO:0000259" key="7">
    <source>
        <dbReference type="Pfam" id="PF03772"/>
    </source>
</evidence>
<evidence type="ECO:0000256" key="1">
    <source>
        <dbReference type="ARBA" id="ARBA00004651"/>
    </source>
</evidence>
<keyword evidence="3 6" id="KW-0812">Transmembrane</keyword>
<evidence type="ECO:0000256" key="3">
    <source>
        <dbReference type="ARBA" id="ARBA00022692"/>
    </source>
</evidence>
<dbReference type="Pfam" id="PF03772">
    <property type="entry name" value="Competence"/>
    <property type="match status" value="1"/>
</dbReference>
<comment type="subcellular location">
    <subcellularLocation>
        <location evidence="1">Cell membrane</location>
        <topology evidence="1">Multi-pass membrane protein</topology>
    </subcellularLocation>
</comment>
<proteinExistence type="predicted"/>
<feature type="transmembrane region" description="Helical" evidence="6">
    <location>
        <begin position="265"/>
        <end position="284"/>
    </location>
</feature>
<feature type="transmembrane region" description="Helical" evidence="6">
    <location>
        <begin position="336"/>
        <end position="353"/>
    </location>
</feature>
<dbReference type="Proteomes" id="UP000177583">
    <property type="component" value="Unassembled WGS sequence"/>
</dbReference>
<comment type="caution">
    <text evidence="8">The sequence shown here is derived from an EMBL/GenBank/DDBJ whole genome shotgun (WGS) entry which is preliminary data.</text>
</comment>
<keyword evidence="4 6" id="KW-1133">Transmembrane helix</keyword>
<organism evidence="8 9">
    <name type="scientific">Candidatus Lambdaproteobacteria bacterium RIFOXYD2_FULL_56_26</name>
    <dbReference type="NCBI Taxonomy" id="1817773"/>
    <lineage>
        <taxon>Bacteria</taxon>
        <taxon>Pseudomonadati</taxon>
        <taxon>Pseudomonadota</taxon>
        <taxon>Candidatus Lambdaproteobacteria</taxon>
    </lineage>
</organism>
<feature type="transmembrane region" description="Helical" evidence="6">
    <location>
        <begin position="305"/>
        <end position="324"/>
    </location>
</feature>
<evidence type="ECO:0000256" key="2">
    <source>
        <dbReference type="ARBA" id="ARBA00022475"/>
    </source>
</evidence>
<evidence type="ECO:0000256" key="4">
    <source>
        <dbReference type="ARBA" id="ARBA00022989"/>
    </source>
</evidence>
<dbReference type="NCBIfam" id="TIGR00360">
    <property type="entry name" value="ComEC_N-term"/>
    <property type="match status" value="1"/>
</dbReference>
<gene>
    <name evidence="8" type="ORF">A2557_08505</name>
</gene>
<dbReference type="EMBL" id="MFNF01000001">
    <property type="protein sequence ID" value="OGH05002.1"/>
    <property type="molecule type" value="Genomic_DNA"/>
</dbReference>
<dbReference type="PANTHER" id="PTHR30619:SF1">
    <property type="entry name" value="RECOMBINATION PROTEIN 2"/>
    <property type="match status" value="1"/>
</dbReference>
<dbReference type="GO" id="GO:0005886">
    <property type="term" value="C:plasma membrane"/>
    <property type="evidence" value="ECO:0007669"/>
    <property type="project" value="UniProtKB-SubCell"/>
</dbReference>
<keyword evidence="5 6" id="KW-0472">Membrane</keyword>
<evidence type="ECO:0000256" key="6">
    <source>
        <dbReference type="SAM" id="Phobius"/>
    </source>
</evidence>
<feature type="transmembrane region" description="Helical" evidence="6">
    <location>
        <begin position="365"/>
        <end position="387"/>
    </location>
</feature>
<feature type="transmembrane region" description="Helical" evidence="6">
    <location>
        <begin position="12"/>
        <end position="29"/>
    </location>
</feature>
<dbReference type="PANTHER" id="PTHR30619">
    <property type="entry name" value="DNA INTERNALIZATION/COMPETENCE PROTEIN COMEC/REC2"/>
    <property type="match status" value="1"/>
</dbReference>
<dbReference type="PROSITE" id="PS51257">
    <property type="entry name" value="PROKAR_LIPOPROTEIN"/>
    <property type="match status" value="1"/>
</dbReference>
<evidence type="ECO:0000256" key="5">
    <source>
        <dbReference type="ARBA" id="ARBA00023136"/>
    </source>
</evidence>
<name>A0A1F6H3Q1_9PROT</name>
<sequence>MNRPALGREVQNPLVFLVLMFACQGAYLLGGPSWWAWALAGQLALSGLALFLRSWRFFGLAALLLLGASNGRWLMGTGLTPQACVQNRWTLEGYSKHPSDPGQLDLIRVSAFCGPVRIELAGVRVDFGAPKKPKLWFQSGDRLQLEGLSFQEALGPTPLFAAAPDLKLRNLSQLAKKSARGPLLLYLQAKGRYYLTPTALPFFKALATADRSELSREDKRRFKELGIAHLLAISGMHTGILFLWINLGLRLLLSFPWAPVEKGRMLPWLDGLTLGLLLGFLWMIDLPVSAERAWIMLFWWVSIKHLYHHQPLWLILAGTAQWILLLEPWAMGQVSFQLSFLSVFGILLVLPFLPNPTRRLGWAKAFGVLCLSSLLLSCWLFVFGLVVVDRIVAVHSLFSPVANLLHIGFVSWVVMPVYLLTLLVGLLGFSWGGCIGEGWVFGLSNLVSLAWSELLEFTDWLNRPFLFRLGLDWGWAPRLAVLAALTLLLLWAARWKLSLRRTGAFYPHVPPSGSNG</sequence>
<dbReference type="AlphaFoldDB" id="A0A1F6H3Q1"/>
<reference evidence="8 9" key="1">
    <citation type="journal article" date="2016" name="Nat. Commun.">
        <title>Thousands of microbial genomes shed light on interconnected biogeochemical processes in an aquifer system.</title>
        <authorList>
            <person name="Anantharaman K."/>
            <person name="Brown C.T."/>
            <person name="Hug L.A."/>
            <person name="Sharon I."/>
            <person name="Castelle C.J."/>
            <person name="Probst A.J."/>
            <person name="Thomas B.C."/>
            <person name="Singh A."/>
            <person name="Wilkins M.J."/>
            <person name="Karaoz U."/>
            <person name="Brodie E.L."/>
            <person name="Williams K.H."/>
            <person name="Hubbard S.S."/>
            <person name="Banfield J.F."/>
        </authorList>
    </citation>
    <scope>NUCLEOTIDE SEQUENCE [LARGE SCALE GENOMIC DNA]</scope>
</reference>
<protein>
    <recommendedName>
        <fullName evidence="7">ComEC/Rec2-related protein domain-containing protein</fullName>
    </recommendedName>
</protein>
<feature type="transmembrane region" description="Helical" evidence="6">
    <location>
        <begin position="407"/>
        <end position="431"/>
    </location>
</feature>
<evidence type="ECO:0000313" key="8">
    <source>
        <dbReference type="EMBL" id="OGH05002.1"/>
    </source>
</evidence>
<feature type="transmembrane region" description="Helical" evidence="6">
    <location>
        <begin position="225"/>
        <end position="245"/>
    </location>
</feature>
<evidence type="ECO:0000313" key="9">
    <source>
        <dbReference type="Proteomes" id="UP000177583"/>
    </source>
</evidence>
<accession>A0A1F6H3Q1</accession>